<dbReference type="Pfam" id="PF19567">
    <property type="entry name" value="CpsB_CapC"/>
    <property type="match status" value="1"/>
</dbReference>
<dbReference type="EMBL" id="CP036268">
    <property type="protein sequence ID" value="QDT37378.1"/>
    <property type="molecule type" value="Genomic_DNA"/>
</dbReference>
<dbReference type="EC" id="3.1.3.48" evidence="2"/>
<gene>
    <name evidence="5" type="primary">cpsB</name>
    <name evidence="5" type="ORF">Pan189_17520</name>
</gene>
<protein>
    <recommendedName>
        <fullName evidence="2">protein-tyrosine-phosphatase</fullName>
        <ecNumber evidence="2">3.1.3.48</ecNumber>
    </recommendedName>
</protein>
<sequence>MFLDIHSHMLPGVDDGCVNLSESIRCVRTLMDHGFGGTVCTSHMCVAELPTITPSFVHEQATLLRQALRREGLDYQIFTGGEVRLQPLTVSWFQQHGVPSLGDGRCVLVDTWSHWEDYCDEAIDYLEDNGYQPILAHPERMPIDEAEWHRLIDDLSERGVWLQGNLKPIGGRDMPGLQERALRLLDEGRYKVIALDMHRPKGLAERLVGLDVIRDRFGEDLLSKLLADAPAEIIAPAAESHR</sequence>
<comment type="catalytic activity">
    <reaction evidence="4">
        <text>O-phospho-L-tyrosyl-[protein] + H2O = L-tyrosyl-[protein] + phosphate</text>
        <dbReference type="Rhea" id="RHEA:10684"/>
        <dbReference type="Rhea" id="RHEA-COMP:10136"/>
        <dbReference type="Rhea" id="RHEA-COMP:20101"/>
        <dbReference type="ChEBI" id="CHEBI:15377"/>
        <dbReference type="ChEBI" id="CHEBI:43474"/>
        <dbReference type="ChEBI" id="CHEBI:46858"/>
        <dbReference type="ChEBI" id="CHEBI:61978"/>
        <dbReference type="EC" id="3.1.3.48"/>
    </reaction>
</comment>
<proteinExistence type="inferred from homology"/>
<dbReference type="GO" id="GO:0004725">
    <property type="term" value="F:protein tyrosine phosphatase activity"/>
    <property type="evidence" value="ECO:0007669"/>
    <property type="project" value="UniProtKB-EC"/>
</dbReference>
<name>A0A517R0I2_9PLAN</name>
<organism evidence="5 6">
    <name type="scientific">Stratiformator vulcanicus</name>
    <dbReference type="NCBI Taxonomy" id="2527980"/>
    <lineage>
        <taxon>Bacteria</taxon>
        <taxon>Pseudomonadati</taxon>
        <taxon>Planctomycetota</taxon>
        <taxon>Planctomycetia</taxon>
        <taxon>Planctomycetales</taxon>
        <taxon>Planctomycetaceae</taxon>
        <taxon>Stratiformator</taxon>
    </lineage>
</organism>
<evidence type="ECO:0000256" key="1">
    <source>
        <dbReference type="ARBA" id="ARBA00005750"/>
    </source>
</evidence>
<dbReference type="PANTHER" id="PTHR39181:SF1">
    <property type="entry name" value="TYROSINE-PROTEIN PHOSPHATASE YWQE"/>
    <property type="match status" value="1"/>
</dbReference>
<evidence type="ECO:0000256" key="2">
    <source>
        <dbReference type="ARBA" id="ARBA00013064"/>
    </source>
</evidence>
<evidence type="ECO:0000313" key="5">
    <source>
        <dbReference type="EMBL" id="QDT37378.1"/>
    </source>
</evidence>
<dbReference type="KEGG" id="svp:Pan189_17520"/>
<dbReference type="Gene3D" id="3.20.20.140">
    <property type="entry name" value="Metal-dependent hydrolases"/>
    <property type="match status" value="1"/>
</dbReference>
<dbReference type="AlphaFoldDB" id="A0A517R0I2"/>
<dbReference type="OrthoDB" id="9788539at2"/>
<evidence type="ECO:0000256" key="3">
    <source>
        <dbReference type="ARBA" id="ARBA00022801"/>
    </source>
</evidence>
<evidence type="ECO:0000313" key="6">
    <source>
        <dbReference type="Proteomes" id="UP000317318"/>
    </source>
</evidence>
<dbReference type="SUPFAM" id="SSF89550">
    <property type="entry name" value="PHP domain-like"/>
    <property type="match status" value="1"/>
</dbReference>
<reference evidence="5 6" key="1">
    <citation type="submission" date="2019-02" db="EMBL/GenBank/DDBJ databases">
        <title>Deep-cultivation of Planctomycetes and their phenomic and genomic characterization uncovers novel biology.</title>
        <authorList>
            <person name="Wiegand S."/>
            <person name="Jogler M."/>
            <person name="Boedeker C."/>
            <person name="Pinto D."/>
            <person name="Vollmers J."/>
            <person name="Rivas-Marin E."/>
            <person name="Kohn T."/>
            <person name="Peeters S.H."/>
            <person name="Heuer A."/>
            <person name="Rast P."/>
            <person name="Oberbeckmann S."/>
            <person name="Bunk B."/>
            <person name="Jeske O."/>
            <person name="Meyerdierks A."/>
            <person name="Storesund J.E."/>
            <person name="Kallscheuer N."/>
            <person name="Luecker S."/>
            <person name="Lage O.M."/>
            <person name="Pohl T."/>
            <person name="Merkel B.J."/>
            <person name="Hornburger P."/>
            <person name="Mueller R.-W."/>
            <person name="Bruemmer F."/>
            <person name="Labrenz M."/>
            <person name="Spormann A.M."/>
            <person name="Op den Camp H."/>
            <person name="Overmann J."/>
            <person name="Amann R."/>
            <person name="Jetten M.S.M."/>
            <person name="Mascher T."/>
            <person name="Medema M.H."/>
            <person name="Devos D.P."/>
            <person name="Kaster A.-K."/>
            <person name="Ovreas L."/>
            <person name="Rohde M."/>
            <person name="Galperin M.Y."/>
            <person name="Jogler C."/>
        </authorList>
    </citation>
    <scope>NUCLEOTIDE SEQUENCE [LARGE SCALE GENOMIC DNA]</scope>
    <source>
        <strain evidence="5 6">Pan189</strain>
    </source>
</reference>
<accession>A0A517R0I2</accession>
<evidence type="ECO:0000256" key="4">
    <source>
        <dbReference type="ARBA" id="ARBA00051722"/>
    </source>
</evidence>
<dbReference type="PANTHER" id="PTHR39181">
    <property type="entry name" value="TYROSINE-PROTEIN PHOSPHATASE YWQE"/>
    <property type="match status" value="1"/>
</dbReference>
<dbReference type="RefSeq" id="WP_145363494.1">
    <property type="nucleotide sequence ID" value="NZ_CP036268.1"/>
</dbReference>
<dbReference type="Proteomes" id="UP000317318">
    <property type="component" value="Chromosome"/>
</dbReference>
<keyword evidence="3 5" id="KW-0378">Hydrolase</keyword>
<dbReference type="InterPro" id="IPR016667">
    <property type="entry name" value="Caps_polysacc_synth_CpsB/CapC"/>
</dbReference>
<comment type="similarity">
    <text evidence="1">Belongs to the metallo-dependent hydrolases superfamily. CpsB/CapC family.</text>
</comment>
<dbReference type="InterPro" id="IPR016195">
    <property type="entry name" value="Pol/histidinol_Pase-like"/>
</dbReference>
<keyword evidence="6" id="KW-1185">Reference proteome</keyword>
<dbReference type="GO" id="GO:0030145">
    <property type="term" value="F:manganese ion binding"/>
    <property type="evidence" value="ECO:0007669"/>
    <property type="project" value="InterPro"/>
</dbReference>